<dbReference type="PRINTS" id="PR00412">
    <property type="entry name" value="EPOXHYDRLASE"/>
</dbReference>
<sequence>MRWPQDSEGWPITAQSRMILHRPHRWHVQEMGDGPTLILLHGAGGATHSWRGLMPILAHSFHVIALDLPGQGFTQSGARQRSGLEGMSADIAELIAAEGWLPAALIGHSAGGAIALDLALRIARPDMRIVTLNAALSNFSGVAGWLFPRLAKLLAMTPFTADLFAATASSTASVTRLIEGTGSKLPPEGIALYQRLVSDRAHVDATLAMMSQWSLEDLLAQLGRIENRTLMLTGARDRAVPPEVSERAAARMPHAQVRKMPGLGHLMHEEAPEDVAEVITAFLAE</sequence>
<dbReference type="EMBL" id="FTNV01000003">
    <property type="protein sequence ID" value="SIS23897.1"/>
    <property type="molecule type" value="Genomic_DNA"/>
</dbReference>
<dbReference type="OrthoDB" id="9804723at2"/>
<dbReference type="InterPro" id="IPR050228">
    <property type="entry name" value="Carboxylesterase_BioH"/>
</dbReference>
<dbReference type="NCBIfam" id="TIGR03056">
    <property type="entry name" value="bchO_mg_che_rel"/>
    <property type="match status" value="1"/>
</dbReference>
<protein>
    <submittedName>
        <fullName evidence="2">Magnesium chelatase accessory protein</fullName>
    </submittedName>
</protein>
<dbReference type="InterPro" id="IPR029058">
    <property type="entry name" value="AB_hydrolase_fold"/>
</dbReference>
<dbReference type="InterPro" id="IPR017497">
    <property type="entry name" value="BchO"/>
</dbReference>
<evidence type="ECO:0000313" key="3">
    <source>
        <dbReference type="Proteomes" id="UP000186019"/>
    </source>
</evidence>
<dbReference type="PANTHER" id="PTHR43194:SF2">
    <property type="entry name" value="PEROXISOMAL MEMBRANE PROTEIN LPX1"/>
    <property type="match status" value="1"/>
</dbReference>
<proteinExistence type="predicted"/>
<evidence type="ECO:0000259" key="1">
    <source>
        <dbReference type="Pfam" id="PF00561"/>
    </source>
</evidence>
<evidence type="ECO:0000313" key="2">
    <source>
        <dbReference type="EMBL" id="SIS23897.1"/>
    </source>
</evidence>
<dbReference type="SUPFAM" id="SSF53474">
    <property type="entry name" value="alpha/beta-Hydrolases"/>
    <property type="match status" value="1"/>
</dbReference>
<organism evidence="2 3">
    <name type="scientific">Roseovarius nanhaiticus</name>
    <dbReference type="NCBI Taxonomy" id="573024"/>
    <lineage>
        <taxon>Bacteria</taxon>
        <taxon>Pseudomonadati</taxon>
        <taxon>Pseudomonadota</taxon>
        <taxon>Alphaproteobacteria</taxon>
        <taxon>Rhodobacterales</taxon>
        <taxon>Roseobacteraceae</taxon>
        <taxon>Roseovarius</taxon>
    </lineage>
</organism>
<gene>
    <name evidence="2" type="ORF">SAMN05421666_2979</name>
</gene>
<dbReference type="Gene3D" id="3.40.50.1820">
    <property type="entry name" value="alpha/beta hydrolase"/>
    <property type="match status" value="1"/>
</dbReference>
<dbReference type="PANTHER" id="PTHR43194">
    <property type="entry name" value="HYDROLASE ALPHA/BETA FOLD FAMILY"/>
    <property type="match status" value="1"/>
</dbReference>
<dbReference type="InterPro" id="IPR000073">
    <property type="entry name" value="AB_hydrolase_1"/>
</dbReference>
<dbReference type="Pfam" id="PF00561">
    <property type="entry name" value="Abhydrolase_1"/>
    <property type="match status" value="1"/>
</dbReference>
<dbReference type="STRING" id="573024.SAMN05216208_2336"/>
<feature type="domain" description="AB hydrolase-1" evidence="1">
    <location>
        <begin position="35"/>
        <end position="272"/>
    </location>
</feature>
<reference evidence="2 3" key="1">
    <citation type="submission" date="2017-01" db="EMBL/GenBank/DDBJ databases">
        <authorList>
            <person name="Mah S.A."/>
            <person name="Swanson W.J."/>
            <person name="Moy G.W."/>
            <person name="Vacquier V.D."/>
        </authorList>
    </citation>
    <scope>NUCLEOTIDE SEQUENCE [LARGE SCALE GENOMIC DNA]</scope>
    <source>
        <strain evidence="2 3">DSM 29590</strain>
    </source>
</reference>
<dbReference type="Proteomes" id="UP000186019">
    <property type="component" value="Unassembled WGS sequence"/>
</dbReference>
<name>A0A1N7HG75_9RHOB</name>
<dbReference type="PRINTS" id="PR00111">
    <property type="entry name" value="ABHYDROLASE"/>
</dbReference>
<dbReference type="RefSeq" id="WP_076535061.1">
    <property type="nucleotide sequence ID" value="NZ_FOAC01000002.1"/>
</dbReference>
<accession>A0A1N7HG75</accession>
<keyword evidence="3" id="KW-1185">Reference proteome</keyword>
<dbReference type="GO" id="GO:0003824">
    <property type="term" value="F:catalytic activity"/>
    <property type="evidence" value="ECO:0007669"/>
    <property type="project" value="InterPro"/>
</dbReference>
<dbReference type="AlphaFoldDB" id="A0A1N7HG75"/>
<dbReference type="InterPro" id="IPR000639">
    <property type="entry name" value="Epox_hydrolase-like"/>
</dbReference>